<organism evidence="4">
    <name type="scientific">Gongylonema pulchrum</name>
    <dbReference type="NCBI Taxonomy" id="637853"/>
    <lineage>
        <taxon>Eukaryota</taxon>
        <taxon>Metazoa</taxon>
        <taxon>Ecdysozoa</taxon>
        <taxon>Nematoda</taxon>
        <taxon>Chromadorea</taxon>
        <taxon>Rhabditida</taxon>
        <taxon>Spirurina</taxon>
        <taxon>Spiruromorpha</taxon>
        <taxon>Spiruroidea</taxon>
        <taxon>Gongylonematidae</taxon>
        <taxon>Gongylonema</taxon>
    </lineage>
</organism>
<name>A0A183EF11_9BILA</name>
<dbReference type="InterPro" id="IPR011993">
    <property type="entry name" value="PH-like_dom_sf"/>
</dbReference>
<evidence type="ECO:0000313" key="3">
    <source>
        <dbReference type="Proteomes" id="UP000271098"/>
    </source>
</evidence>
<dbReference type="Gene3D" id="2.30.29.30">
    <property type="entry name" value="Pleckstrin-homology domain (PH domain)/Phosphotyrosine-binding domain (PTB)"/>
    <property type="match status" value="1"/>
</dbReference>
<dbReference type="InterPro" id="IPR010569">
    <property type="entry name" value="Myotubularin-like_Pase_dom"/>
</dbReference>
<dbReference type="SUPFAM" id="SSF50729">
    <property type="entry name" value="PH domain-like"/>
    <property type="match status" value="1"/>
</dbReference>
<dbReference type="Pfam" id="PF21098">
    <property type="entry name" value="PH-GRAM_MTMR6-like"/>
    <property type="match status" value="1"/>
</dbReference>
<dbReference type="EMBL" id="UYRT01088720">
    <property type="protein sequence ID" value="VDN34056.1"/>
    <property type="molecule type" value="Genomic_DNA"/>
</dbReference>
<evidence type="ECO:0000313" key="4">
    <source>
        <dbReference type="WBParaSite" id="GPUH_0001957701-mRNA-1"/>
    </source>
</evidence>
<dbReference type="Proteomes" id="UP000271098">
    <property type="component" value="Unassembled WGS sequence"/>
</dbReference>
<proteinExistence type="predicted"/>
<sequence length="173" mass="19659">MELSEAIERSRVDNVFLRKGPRRPQPGALALIGHHLIFSPSSSSPNSEKGSEHQDELWVRSSLLHRAVDRVAVEPVVKENPDRGGRLILKCKNFMVCVFEMEQLDDCVAVARSIDKLSNRSGIQHDYPFYCRCPFTVLDNGWTAFDTEQEFAKLAIRCKDGWRISAVNKAFRV</sequence>
<reference evidence="2 3" key="2">
    <citation type="submission" date="2018-11" db="EMBL/GenBank/DDBJ databases">
        <authorList>
            <consortium name="Pathogen Informatics"/>
        </authorList>
    </citation>
    <scope>NUCLEOTIDE SEQUENCE [LARGE SCALE GENOMIC DNA]</scope>
</reference>
<evidence type="ECO:0000259" key="1">
    <source>
        <dbReference type="PROSITE" id="PS51339"/>
    </source>
</evidence>
<keyword evidence="3" id="KW-1185">Reference proteome</keyword>
<dbReference type="InterPro" id="IPR048994">
    <property type="entry name" value="PH-GRAM_MTMR6-9"/>
</dbReference>
<gene>
    <name evidence="2" type="ORF">GPUH_LOCUS19548</name>
</gene>
<dbReference type="AlphaFoldDB" id="A0A183EF11"/>
<feature type="domain" description="Myotubularin phosphatase" evidence="1">
    <location>
        <begin position="141"/>
        <end position="173"/>
    </location>
</feature>
<evidence type="ECO:0000313" key="2">
    <source>
        <dbReference type="EMBL" id="VDN34056.1"/>
    </source>
</evidence>
<protein>
    <submittedName>
        <fullName evidence="4">Myotubularin phosphatase domain-containing protein</fullName>
    </submittedName>
</protein>
<dbReference type="OrthoDB" id="271628at2759"/>
<accession>A0A183EF11</accession>
<reference evidence="4" key="1">
    <citation type="submission" date="2016-06" db="UniProtKB">
        <authorList>
            <consortium name="WormBaseParasite"/>
        </authorList>
    </citation>
    <scope>IDENTIFICATION</scope>
</reference>
<dbReference type="WBParaSite" id="GPUH_0001957701-mRNA-1">
    <property type="protein sequence ID" value="GPUH_0001957701-mRNA-1"/>
    <property type="gene ID" value="GPUH_0001957701"/>
</dbReference>
<dbReference type="PROSITE" id="PS51339">
    <property type="entry name" value="PPASE_MYOTUBULARIN"/>
    <property type="match status" value="1"/>
</dbReference>